<dbReference type="Proteomes" id="UP000239156">
    <property type="component" value="Unassembled WGS sequence"/>
</dbReference>
<accession>A0A2S4VWX9</accession>
<dbReference type="EMBL" id="PKSL01000021">
    <property type="protein sequence ID" value="POW13967.1"/>
    <property type="molecule type" value="Genomic_DNA"/>
</dbReference>
<evidence type="ECO:0000313" key="1">
    <source>
        <dbReference type="EMBL" id="POW13967.1"/>
    </source>
</evidence>
<comment type="caution">
    <text evidence="1">The sequence shown here is derived from an EMBL/GenBank/DDBJ whole genome shotgun (WGS) entry which is preliminary data.</text>
</comment>
<organism evidence="1 2">
    <name type="scientific">Puccinia striiformis</name>
    <dbReference type="NCBI Taxonomy" id="27350"/>
    <lineage>
        <taxon>Eukaryota</taxon>
        <taxon>Fungi</taxon>
        <taxon>Dikarya</taxon>
        <taxon>Basidiomycota</taxon>
        <taxon>Pucciniomycotina</taxon>
        <taxon>Pucciniomycetes</taxon>
        <taxon>Pucciniales</taxon>
        <taxon>Pucciniaceae</taxon>
        <taxon>Puccinia</taxon>
    </lineage>
</organism>
<protein>
    <submittedName>
        <fullName evidence="1">Uncharacterized protein</fullName>
    </submittedName>
</protein>
<dbReference type="VEuPathDB" id="FungiDB:PSTT_03277"/>
<sequence>MAHTFTFTEEDQLNLDDCPNGTRVLTPGQGLSCGLSYGPGYGYSHGGISYGPRTTQTSNFLPATSHQCMTYVNLGVFAHLHAATLGWPNSPQLSCARMLVELQPKLCRQSVYSRIRPHACHPLSILCLLPVPLINWESSSSRIAFLASGASLDDDWIIISASFVLS</sequence>
<proteinExistence type="predicted"/>
<dbReference type="AlphaFoldDB" id="A0A2S4VWX9"/>
<reference evidence="1" key="1">
    <citation type="submission" date="2017-12" db="EMBL/GenBank/DDBJ databases">
        <title>Gene loss provides genomic basis for host adaptation in cereal stripe rust fungi.</title>
        <authorList>
            <person name="Xia C."/>
        </authorList>
    </citation>
    <scope>NUCLEOTIDE SEQUENCE [LARGE SCALE GENOMIC DNA]</scope>
    <source>
        <strain evidence="1">93-210</strain>
    </source>
</reference>
<keyword evidence="2" id="KW-1185">Reference proteome</keyword>
<evidence type="ECO:0000313" key="2">
    <source>
        <dbReference type="Proteomes" id="UP000239156"/>
    </source>
</evidence>
<gene>
    <name evidence="1" type="ORF">PSTT_03277</name>
</gene>
<name>A0A2S4VWX9_9BASI</name>